<protein>
    <submittedName>
        <fullName evidence="1">Uncharacterized protein</fullName>
    </submittedName>
</protein>
<organism evidence="1 2">
    <name type="scientific">Larimichthys crocea</name>
    <name type="common">Large yellow croaker</name>
    <name type="synonym">Pseudosciaena crocea</name>
    <dbReference type="NCBI Taxonomy" id="215358"/>
    <lineage>
        <taxon>Eukaryota</taxon>
        <taxon>Metazoa</taxon>
        <taxon>Chordata</taxon>
        <taxon>Craniata</taxon>
        <taxon>Vertebrata</taxon>
        <taxon>Euteleostomi</taxon>
        <taxon>Actinopterygii</taxon>
        <taxon>Neopterygii</taxon>
        <taxon>Teleostei</taxon>
        <taxon>Neoteleostei</taxon>
        <taxon>Acanthomorphata</taxon>
        <taxon>Eupercaria</taxon>
        <taxon>Sciaenidae</taxon>
        <taxon>Larimichthys</taxon>
    </lineage>
</organism>
<evidence type="ECO:0000313" key="1">
    <source>
        <dbReference type="EMBL" id="TMS20982.1"/>
    </source>
</evidence>
<sequence length="206" mass="22982">MNSAREIKQLQKAKSKAQKNDNLREEATICNQLGELLSRSGDYEAAIGEHTQELSLSEVLNDVIGRAVAHRKIGECYAEMGNIKAALEHQRLHLDLARSVRDHAEEQRALATIGRTYLFRYESDQSRNSLEQAEDAFLKSLGIVEDRLKGTVSVQEVSEMKARLFLNLGLVCDHLGETKRCNDFIRRSSLHCGEESAAGGSLPCKL</sequence>
<dbReference type="EMBL" id="CM011676">
    <property type="protein sequence ID" value="TMS20982.1"/>
    <property type="molecule type" value="Genomic_DNA"/>
</dbReference>
<reference evidence="1" key="1">
    <citation type="submission" date="2018-11" db="EMBL/GenBank/DDBJ databases">
        <title>The sequence and de novo assembly of Larimichthys crocea genome using PacBio and Hi-C technologies.</title>
        <authorList>
            <person name="Xu P."/>
            <person name="Chen B."/>
            <person name="Zhou Z."/>
            <person name="Ke Q."/>
            <person name="Wu Y."/>
            <person name="Bai H."/>
            <person name="Pu F."/>
        </authorList>
    </citation>
    <scope>NUCLEOTIDE SEQUENCE</scope>
    <source>
        <tissue evidence="1">Muscle</tissue>
    </source>
</reference>
<dbReference type="Proteomes" id="UP000793456">
    <property type="component" value="Chromosome III"/>
</dbReference>
<name>A0ACD3RNN7_LARCR</name>
<accession>A0ACD3RNN7</accession>
<gene>
    <name evidence="1" type="ORF">E3U43_014955</name>
</gene>
<keyword evidence="2" id="KW-1185">Reference proteome</keyword>
<comment type="caution">
    <text evidence="1">The sequence shown here is derived from an EMBL/GenBank/DDBJ whole genome shotgun (WGS) entry which is preliminary data.</text>
</comment>
<proteinExistence type="predicted"/>
<evidence type="ECO:0000313" key="2">
    <source>
        <dbReference type="Proteomes" id="UP000793456"/>
    </source>
</evidence>